<dbReference type="RefSeq" id="WP_252471375.1">
    <property type="nucleotide sequence ID" value="NZ_JALBWM010000101.1"/>
</dbReference>
<accession>A0A9X2EV27</accession>
<evidence type="ECO:0000313" key="3">
    <source>
        <dbReference type="Proteomes" id="UP001139028"/>
    </source>
</evidence>
<dbReference type="Proteomes" id="UP001139028">
    <property type="component" value="Unassembled WGS sequence"/>
</dbReference>
<dbReference type="PANTHER" id="PTHR43792:SF1">
    <property type="entry name" value="N-ACETYLTRANSFERASE DOMAIN-CONTAINING PROTEIN"/>
    <property type="match status" value="1"/>
</dbReference>
<evidence type="ECO:0000259" key="1">
    <source>
        <dbReference type="PROSITE" id="PS51186"/>
    </source>
</evidence>
<dbReference type="Pfam" id="PF13302">
    <property type="entry name" value="Acetyltransf_3"/>
    <property type="match status" value="1"/>
</dbReference>
<sequence>MFKLETANLILQELNEHQDTDLILELLNDTAFLKNIGDRGIRTKEDARNYILNGPIAMYRQHKLGMYKVSLKNGTPIGTCGLVKREELDDVDIGFAFLPAFRRQGFAFESAQAVMQYAQQELGLKRILAIALPDNQPSIRLLQKLGLNAKKNIVLPGKTETLLLMAWHDASNPNTQAEY</sequence>
<proteinExistence type="predicted"/>
<keyword evidence="3" id="KW-1185">Reference proteome</keyword>
<name>A0A9X2EV27_9GAMM</name>
<comment type="caution">
    <text evidence="2">The sequence shown here is derived from an EMBL/GenBank/DDBJ whole genome shotgun (WGS) entry which is preliminary data.</text>
</comment>
<protein>
    <submittedName>
        <fullName evidence="2">GNAT family N-acetyltransferase</fullName>
    </submittedName>
</protein>
<dbReference type="InterPro" id="IPR051531">
    <property type="entry name" value="N-acetyltransferase"/>
</dbReference>
<dbReference type="EMBL" id="JALBWM010000101">
    <property type="protein sequence ID" value="MCO1336048.1"/>
    <property type="molecule type" value="Genomic_DNA"/>
</dbReference>
<dbReference type="Gene3D" id="3.40.630.30">
    <property type="match status" value="1"/>
</dbReference>
<dbReference type="SUPFAM" id="SSF55729">
    <property type="entry name" value="Acyl-CoA N-acyltransferases (Nat)"/>
    <property type="match status" value="1"/>
</dbReference>
<dbReference type="InterPro" id="IPR016181">
    <property type="entry name" value="Acyl_CoA_acyltransferase"/>
</dbReference>
<dbReference type="CDD" id="cd04301">
    <property type="entry name" value="NAT_SF"/>
    <property type="match status" value="1"/>
</dbReference>
<feature type="domain" description="N-acetyltransferase" evidence="1">
    <location>
        <begin position="9"/>
        <end position="170"/>
    </location>
</feature>
<dbReference type="InterPro" id="IPR000182">
    <property type="entry name" value="GNAT_dom"/>
</dbReference>
<dbReference type="PROSITE" id="PS51186">
    <property type="entry name" value="GNAT"/>
    <property type="match status" value="1"/>
</dbReference>
<dbReference type="GO" id="GO:0016747">
    <property type="term" value="F:acyltransferase activity, transferring groups other than amino-acyl groups"/>
    <property type="evidence" value="ECO:0007669"/>
    <property type="project" value="InterPro"/>
</dbReference>
<dbReference type="AlphaFoldDB" id="A0A9X2EV27"/>
<reference evidence="2" key="1">
    <citation type="journal article" date="2022" name="Arch. Microbiol.">
        <title>Microbulbifer okhotskensis sp. nov., isolated from a deep bottom sediment of the Okhotsk Sea.</title>
        <authorList>
            <person name="Romanenko L."/>
            <person name="Kurilenko V."/>
            <person name="Otstavnykh N."/>
            <person name="Velansky P."/>
            <person name="Isaeva M."/>
            <person name="Mikhailov V."/>
        </authorList>
    </citation>
    <scope>NUCLEOTIDE SEQUENCE</scope>
    <source>
        <strain evidence="2">OS29</strain>
    </source>
</reference>
<dbReference type="PANTHER" id="PTHR43792">
    <property type="entry name" value="GNAT FAMILY, PUTATIVE (AFU_ORTHOLOGUE AFUA_3G00765)-RELATED-RELATED"/>
    <property type="match status" value="1"/>
</dbReference>
<evidence type="ECO:0000313" key="2">
    <source>
        <dbReference type="EMBL" id="MCO1336048.1"/>
    </source>
</evidence>
<organism evidence="2 3">
    <name type="scientific">Microbulbifer okhotskensis</name>
    <dbReference type="NCBI Taxonomy" id="2926617"/>
    <lineage>
        <taxon>Bacteria</taxon>
        <taxon>Pseudomonadati</taxon>
        <taxon>Pseudomonadota</taxon>
        <taxon>Gammaproteobacteria</taxon>
        <taxon>Cellvibrionales</taxon>
        <taxon>Microbulbiferaceae</taxon>
        <taxon>Microbulbifer</taxon>
    </lineage>
</organism>
<gene>
    <name evidence="2" type="ORF">MO867_17085</name>
</gene>